<organism evidence="1 2">
    <name type="scientific">Xaviernesmea oryzae</name>
    <dbReference type="NCBI Taxonomy" id="464029"/>
    <lineage>
        <taxon>Bacteria</taxon>
        <taxon>Pseudomonadati</taxon>
        <taxon>Pseudomonadota</taxon>
        <taxon>Alphaproteobacteria</taxon>
        <taxon>Hyphomicrobiales</taxon>
        <taxon>Rhizobiaceae</taxon>
        <taxon>Rhizobium/Agrobacterium group</taxon>
        <taxon>Xaviernesmea</taxon>
    </lineage>
</organism>
<accession>A0A1Q9AVQ8</accession>
<sequence>MSRPLKLWLIPLPGADWFDRYEIHLEDASLSAGEAAHRILANPPPWATPLMRLRNALVRLAGLRGVALQAGAGAGGFPILEDGPERCVLGFDDRHLDFRIVVERDEAETGSLLAVTTLVRRHNALGRVYLAAVGPFHRLIVPASLQRLQPQGKRPYRAAGSGHGRV</sequence>
<evidence type="ECO:0000313" key="2">
    <source>
        <dbReference type="Proteomes" id="UP000186364"/>
    </source>
</evidence>
<dbReference type="EMBL" id="MKIP01000051">
    <property type="protein sequence ID" value="OLP59532.1"/>
    <property type="molecule type" value="Genomic_DNA"/>
</dbReference>
<keyword evidence="2" id="KW-1185">Reference proteome</keyword>
<dbReference type="AlphaFoldDB" id="A0A1Q9AVQ8"/>
<dbReference type="Pfam" id="PF11066">
    <property type="entry name" value="DUF2867"/>
    <property type="match status" value="1"/>
</dbReference>
<evidence type="ECO:0008006" key="3">
    <source>
        <dbReference type="Google" id="ProtNLM"/>
    </source>
</evidence>
<protein>
    <recommendedName>
        <fullName evidence="3">DUF2867 domain-containing protein</fullName>
    </recommendedName>
</protein>
<dbReference type="RefSeq" id="WP_075628089.1">
    <property type="nucleotide sequence ID" value="NZ_MKIP01000051.1"/>
</dbReference>
<dbReference type="InterPro" id="IPR021295">
    <property type="entry name" value="DUF2867"/>
</dbReference>
<evidence type="ECO:0000313" key="1">
    <source>
        <dbReference type="EMBL" id="OLP59532.1"/>
    </source>
</evidence>
<comment type="caution">
    <text evidence="1">The sequence shown here is derived from an EMBL/GenBank/DDBJ whole genome shotgun (WGS) entry which is preliminary data.</text>
</comment>
<reference evidence="1 2" key="1">
    <citation type="submission" date="2016-09" db="EMBL/GenBank/DDBJ databases">
        <title>Rhizobium sp. nov., a novel species isolated from the rice rhizosphere.</title>
        <authorList>
            <person name="Zhao J."/>
            <person name="Zhang X."/>
        </authorList>
    </citation>
    <scope>NUCLEOTIDE SEQUENCE [LARGE SCALE GENOMIC DNA]</scope>
    <source>
        <strain evidence="1 2">1.7048</strain>
    </source>
</reference>
<dbReference type="Proteomes" id="UP000186364">
    <property type="component" value="Unassembled WGS sequence"/>
</dbReference>
<proteinExistence type="predicted"/>
<name>A0A1Q9AVQ8_9HYPH</name>
<gene>
    <name evidence="1" type="ORF">BJF93_20145</name>
</gene>